<organism evidence="5 6">
    <name type="scientific">Porites lobata</name>
    <dbReference type="NCBI Taxonomy" id="104759"/>
    <lineage>
        <taxon>Eukaryota</taxon>
        <taxon>Metazoa</taxon>
        <taxon>Cnidaria</taxon>
        <taxon>Anthozoa</taxon>
        <taxon>Hexacorallia</taxon>
        <taxon>Scleractinia</taxon>
        <taxon>Fungiina</taxon>
        <taxon>Poritidae</taxon>
        <taxon>Porites</taxon>
    </lineage>
</organism>
<evidence type="ECO:0000313" key="5">
    <source>
        <dbReference type="EMBL" id="CAH3142661.1"/>
    </source>
</evidence>
<gene>
    <name evidence="5" type="ORF">PLOB_00042523</name>
</gene>
<evidence type="ECO:0000259" key="3">
    <source>
        <dbReference type="PROSITE" id="PS50118"/>
    </source>
</evidence>
<feature type="compositionally biased region" description="Low complexity" evidence="2">
    <location>
        <begin position="118"/>
        <end position="128"/>
    </location>
</feature>
<dbReference type="SMART" id="SM00398">
    <property type="entry name" value="HMG"/>
    <property type="match status" value="1"/>
</dbReference>
<dbReference type="InterPro" id="IPR036910">
    <property type="entry name" value="HMG_box_dom_sf"/>
</dbReference>
<evidence type="ECO:0000259" key="4">
    <source>
        <dbReference type="PROSITE" id="PS50172"/>
    </source>
</evidence>
<dbReference type="InterPro" id="IPR001357">
    <property type="entry name" value="BRCT_dom"/>
</dbReference>
<keyword evidence="6" id="KW-1185">Reference proteome</keyword>
<feature type="compositionally biased region" description="Pro residues" evidence="2">
    <location>
        <begin position="146"/>
        <end position="156"/>
    </location>
</feature>
<proteinExistence type="predicted"/>
<dbReference type="PROSITE" id="PS50172">
    <property type="entry name" value="BRCT"/>
    <property type="match status" value="1"/>
</dbReference>
<feature type="compositionally biased region" description="Polar residues" evidence="2">
    <location>
        <begin position="840"/>
        <end position="910"/>
    </location>
</feature>
<feature type="region of interest" description="Disordered" evidence="2">
    <location>
        <begin position="1103"/>
        <end position="1132"/>
    </location>
</feature>
<keyword evidence="1" id="KW-0238">DNA-binding</keyword>
<feature type="domain" description="BRCT" evidence="4">
    <location>
        <begin position="965"/>
        <end position="1072"/>
    </location>
</feature>
<dbReference type="InterPro" id="IPR044601">
    <property type="entry name" value="HMGB6/HMGB13"/>
</dbReference>
<sequence length="1203" mass="135657">MTAVEELQDTTSGFGWPASLKVYRRGEHVFFEVQAVVELLGVEKQVRKHGFKFIDKFLRENGLKDSFIFSKNQRNRELVSYAAFVMLIIRYPAADDTTKALRMLILQPILLPPPAAVQSPSTPAAVQPPSTPAAVPPATPAVVQPPSTPAAVPPATPAAVQPPSTPASVPASQLLPTPARPPLTSLNRYQGTKKLVELQMKRRSEENCGRKFASRPLTNRMKEQNGRLFELAREVHHGSKEDLLAGIASSVSNSSNKQESENEWDGQLTVQDIVELTKMTHDKKKGKSVYEMLTVDAAAEIHRISSFQVLKMQDSISQKETFRNLRKLLPGFIESERRTDQLRYKWHKEFEVVLEPSRTKTGWRINPERLRKCVSFAYPWLQNVDTEWWRLYGDARNFGGQKSVLLSLSILNNEAMFNDCSFQSPEENCWPIHIFYGPDSRLNLEINTGGGNGYLNTWIDSLAQEGHKTFVASDNMFTNAILGGGLDPKSNDNFSIYAFETTSTRSAVGENSGLRSELKRQIEREHPESLLPAVPTNHFIPCANHMFVRITEHLLSLRVMSCLNEGVVNNEKSGTLTKLLSNINTRGVRGGNFQLKFDGPKLEPISLNVSHAETISAPPEAFSSTFPHILDGVAENEQFPRTLSSGLQTALGWPTNTITYYDLEKKIWETHWKMHVLCRKDPDPRMCDTYLLPGSSSGSKMAADYRFGLLDCEIEEYTRLADLHHGLMLLRYGRSRLYPYLMTRVNIVPLLLKELPFHSLFRGSTEGGEHCHYLHQCIYYAHSSRGGGWRKEEPILALFKWTFRRLREKIEQAGQTGEFLKFVQSCFTDIGRDYTKEFDNNNSTPETIAQPNSTLASNAQPDSTLPTNTQPNSSPVTDEQPSSTLATITQPNSTPATITEPNSTPVSNTDADYRRGKTVYFSTHRGGQVNKGMVINLTPRKKHIKVATSSKERPMDVALDQLKEPPLQPLKNHRFIISGNIAERGEKEKVNTEKLAEIINNLGGIVFSGDVEKAADASLIIITSQKEINKPTQKLNKTLVMAYRLGWKIISKKLILEARNTNTLPSISHYELDLTSIRNAPASNVVHAKVFTKSSMINNHQVVGGHRELKKKLRESSKRKNSENEMPQKSFPKKPCTAYVMFSKQMWKSIITENPHFTMHEVNSVVSEMWKQVGNEDRSAYRQKALENYERRLEHYNSANRQP</sequence>
<evidence type="ECO:0000256" key="2">
    <source>
        <dbReference type="SAM" id="MobiDB-lite"/>
    </source>
</evidence>
<name>A0ABN8PFR6_9CNID</name>
<feature type="region of interest" description="Disordered" evidence="2">
    <location>
        <begin position="117"/>
        <end position="186"/>
    </location>
</feature>
<evidence type="ECO:0000256" key="1">
    <source>
        <dbReference type="PROSITE-ProRule" id="PRU00267"/>
    </source>
</evidence>
<comment type="caution">
    <text evidence="5">The sequence shown here is derived from an EMBL/GenBank/DDBJ whole genome shotgun (WGS) entry which is preliminary data.</text>
</comment>
<dbReference type="PROSITE" id="PS50118">
    <property type="entry name" value="HMG_BOX_2"/>
    <property type="match status" value="1"/>
</dbReference>
<accession>A0ABN8PFR6</accession>
<dbReference type="CDD" id="cd00084">
    <property type="entry name" value="HMG-box_SF"/>
    <property type="match status" value="1"/>
</dbReference>
<evidence type="ECO:0000313" key="6">
    <source>
        <dbReference type="Proteomes" id="UP001159405"/>
    </source>
</evidence>
<feature type="compositionally biased region" description="Basic and acidic residues" evidence="2">
    <location>
        <begin position="1114"/>
        <end position="1123"/>
    </location>
</feature>
<dbReference type="PANTHER" id="PTHR46912:SF1">
    <property type="entry name" value="HIGH MOBILITY GROUP B PROTEIN 13"/>
    <property type="match status" value="1"/>
</dbReference>
<feature type="compositionally biased region" description="Pro residues" evidence="2">
    <location>
        <begin position="129"/>
        <end position="139"/>
    </location>
</feature>
<reference evidence="5 6" key="1">
    <citation type="submission" date="2022-05" db="EMBL/GenBank/DDBJ databases">
        <authorList>
            <consortium name="Genoscope - CEA"/>
            <person name="William W."/>
        </authorList>
    </citation>
    <scope>NUCLEOTIDE SEQUENCE [LARGE SCALE GENOMIC DNA]</scope>
</reference>
<dbReference type="SUPFAM" id="SSF47095">
    <property type="entry name" value="HMG-box"/>
    <property type="match status" value="1"/>
</dbReference>
<dbReference type="Gene3D" id="1.10.30.10">
    <property type="entry name" value="High mobility group box domain"/>
    <property type="match status" value="1"/>
</dbReference>
<keyword evidence="1" id="KW-0539">Nucleus</keyword>
<dbReference type="InterPro" id="IPR009071">
    <property type="entry name" value="HMG_box_dom"/>
</dbReference>
<feature type="compositionally biased region" description="Low complexity" evidence="2">
    <location>
        <begin position="157"/>
        <end position="173"/>
    </location>
</feature>
<protein>
    <submittedName>
        <fullName evidence="5">Uncharacterized protein</fullName>
    </submittedName>
</protein>
<feature type="region of interest" description="Disordered" evidence="2">
    <location>
        <begin position="837"/>
        <end position="911"/>
    </location>
</feature>
<feature type="domain" description="HMG box" evidence="3">
    <location>
        <begin position="1132"/>
        <end position="1200"/>
    </location>
</feature>
<dbReference type="EMBL" id="CALNXK010000069">
    <property type="protein sequence ID" value="CAH3142661.1"/>
    <property type="molecule type" value="Genomic_DNA"/>
</dbReference>
<feature type="DNA-binding region" description="HMG box" evidence="1">
    <location>
        <begin position="1132"/>
        <end position="1200"/>
    </location>
</feature>
<dbReference type="Proteomes" id="UP001159405">
    <property type="component" value="Unassembled WGS sequence"/>
</dbReference>
<dbReference type="Pfam" id="PF00505">
    <property type="entry name" value="HMG_box"/>
    <property type="match status" value="1"/>
</dbReference>
<dbReference type="PANTHER" id="PTHR46912">
    <property type="entry name" value="HIGH MOBILITY GROUP B PROTEIN 13"/>
    <property type="match status" value="1"/>
</dbReference>